<dbReference type="Pfam" id="PF00550">
    <property type="entry name" value="PP-binding"/>
    <property type="match status" value="1"/>
</dbReference>
<evidence type="ECO:0000256" key="13">
    <source>
        <dbReference type="RuleBase" id="RU000722"/>
    </source>
</evidence>
<evidence type="ECO:0000313" key="15">
    <source>
        <dbReference type="EMBL" id="KAF0982015.1"/>
    </source>
</evidence>
<feature type="domain" description="Carrier" evidence="14">
    <location>
        <begin position="53"/>
        <end position="127"/>
    </location>
</feature>
<dbReference type="InterPro" id="IPR036736">
    <property type="entry name" value="ACP-like_sf"/>
</dbReference>
<comment type="caution">
    <text evidence="15">The sequence shown here is derived from an EMBL/GenBank/DDBJ whole genome shotgun (WGS) entry which is preliminary data.</text>
</comment>
<dbReference type="OMA" id="QIVEFVY"/>
<proteinExistence type="inferred from homology"/>
<evidence type="ECO:0000256" key="4">
    <source>
        <dbReference type="ARBA" id="ARBA00022450"/>
    </source>
</evidence>
<keyword evidence="5 13" id="KW-0444">Lipid biosynthesis</keyword>
<evidence type="ECO:0000256" key="5">
    <source>
        <dbReference type="ARBA" id="ARBA00022516"/>
    </source>
</evidence>
<dbReference type="PANTHER" id="PTHR20863:SF28">
    <property type="entry name" value="ACYL CARRIER PROTEIN, MITOCHONDRIAL"/>
    <property type="match status" value="1"/>
</dbReference>
<dbReference type="EMBL" id="VFQX01000012">
    <property type="protein sequence ID" value="KAF0982015.1"/>
    <property type="molecule type" value="Genomic_DNA"/>
</dbReference>
<dbReference type="PROSITE" id="PS50075">
    <property type="entry name" value="CARRIER"/>
    <property type="match status" value="1"/>
</dbReference>
<keyword evidence="7" id="KW-0276">Fatty acid metabolism</keyword>
<dbReference type="InterPro" id="IPR003231">
    <property type="entry name" value="ACP"/>
</dbReference>
<dbReference type="OrthoDB" id="448946at2759"/>
<organism evidence="15 16">
    <name type="scientific">Naegleria fowleri</name>
    <name type="common">Brain eating amoeba</name>
    <dbReference type="NCBI Taxonomy" id="5763"/>
    <lineage>
        <taxon>Eukaryota</taxon>
        <taxon>Discoba</taxon>
        <taxon>Heterolobosea</taxon>
        <taxon>Tetramitia</taxon>
        <taxon>Eutetramitia</taxon>
        <taxon>Vahlkampfiidae</taxon>
        <taxon>Naegleria</taxon>
    </lineage>
</organism>
<comment type="similarity">
    <text evidence="2">Belongs to the acyl carrier protein (ACP) family.</text>
</comment>
<evidence type="ECO:0000256" key="8">
    <source>
        <dbReference type="ARBA" id="ARBA00022946"/>
    </source>
</evidence>
<evidence type="ECO:0000256" key="12">
    <source>
        <dbReference type="ARBA" id="ARBA00023160"/>
    </source>
</evidence>
<keyword evidence="9" id="KW-0249">Electron transport</keyword>
<dbReference type="GeneID" id="68119091"/>
<evidence type="ECO:0000256" key="6">
    <source>
        <dbReference type="ARBA" id="ARBA00022553"/>
    </source>
</evidence>
<dbReference type="InterPro" id="IPR006162">
    <property type="entry name" value="Ppantetheine_attach_site"/>
</dbReference>
<comment type="subcellular location">
    <subcellularLocation>
        <location evidence="1">Mitochondrion</location>
    </subcellularLocation>
</comment>
<keyword evidence="12 13" id="KW-0275">Fatty acid biosynthesis</keyword>
<reference evidence="15 16" key="1">
    <citation type="journal article" date="2019" name="Sci. Rep.">
        <title>Nanopore sequencing improves the draft genome of the human pathogenic amoeba Naegleria fowleri.</title>
        <authorList>
            <person name="Liechti N."/>
            <person name="Schurch N."/>
            <person name="Bruggmann R."/>
            <person name="Wittwer M."/>
        </authorList>
    </citation>
    <scope>NUCLEOTIDE SEQUENCE [LARGE SCALE GENOMIC DNA]</scope>
    <source>
        <strain evidence="15 16">ATCC 30894</strain>
    </source>
</reference>
<dbReference type="VEuPathDB" id="AmoebaDB:FDP41_011876"/>
<dbReference type="GO" id="GO:0000035">
    <property type="term" value="F:acyl binding"/>
    <property type="evidence" value="ECO:0007669"/>
    <property type="project" value="TreeGrafter"/>
</dbReference>
<evidence type="ECO:0000256" key="7">
    <source>
        <dbReference type="ARBA" id="ARBA00022832"/>
    </source>
</evidence>
<keyword evidence="11" id="KW-0496">Mitochondrion</keyword>
<dbReference type="AlphaFoldDB" id="A0A6A5C9H4"/>
<dbReference type="VEuPathDB" id="AmoebaDB:NfTy_022360"/>
<evidence type="ECO:0000256" key="2">
    <source>
        <dbReference type="ARBA" id="ARBA00010930"/>
    </source>
</evidence>
<comment type="function">
    <text evidence="13">Carrier of the growing fatty acid chain in fatty acid biosynthesis.</text>
</comment>
<evidence type="ECO:0000256" key="3">
    <source>
        <dbReference type="ARBA" id="ARBA00022448"/>
    </source>
</evidence>
<evidence type="ECO:0000259" key="14">
    <source>
        <dbReference type="PROSITE" id="PS50075"/>
    </source>
</evidence>
<evidence type="ECO:0000313" key="16">
    <source>
        <dbReference type="Proteomes" id="UP000444721"/>
    </source>
</evidence>
<evidence type="ECO:0000256" key="9">
    <source>
        <dbReference type="ARBA" id="ARBA00022982"/>
    </source>
</evidence>
<keyword evidence="6" id="KW-0597">Phosphoprotein</keyword>
<evidence type="ECO:0000256" key="11">
    <source>
        <dbReference type="ARBA" id="ARBA00023128"/>
    </source>
</evidence>
<evidence type="ECO:0000256" key="10">
    <source>
        <dbReference type="ARBA" id="ARBA00023098"/>
    </source>
</evidence>
<protein>
    <recommendedName>
        <fullName evidence="13">Acyl carrier protein</fullName>
    </recommendedName>
</protein>
<dbReference type="SUPFAM" id="SSF47336">
    <property type="entry name" value="ACP-like"/>
    <property type="match status" value="1"/>
</dbReference>
<keyword evidence="4 13" id="KW-0596">Phosphopantetheine</keyword>
<name>A0A6A5C9H4_NAEFO</name>
<dbReference type="PANTHER" id="PTHR20863">
    <property type="entry name" value="ACYL CARRIER PROTEIN"/>
    <property type="match status" value="1"/>
</dbReference>
<keyword evidence="8" id="KW-0809">Transit peptide</keyword>
<sequence length="130" mass="14779">MLNKFALSSSRFLLQSSCTKKISNNPSLFSSSSIVSSIIHHRQYSNSPSYPKHVIEQKVIEILSKHEHITAQPTKDSHLVKDLGLDSLDSAEIIHEVENEFVLEINDDVAFQLQSVPQIVDFVYKETHHH</sequence>
<dbReference type="Proteomes" id="UP000444721">
    <property type="component" value="Unassembled WGS sequence"/>
</dbReference>
<dbReference type="GO" id="GO:0000036">
    <property type="term" value="F:acyl carrier activity"/>
    <property type="evidence" value="ECO:0007669"/>
    <property type="project" value="TreeGrafter"/>
</dbReference>
<accession>A0A6A5C9H4</accession>
<dbReference type="PROSITE" id="PS00012">
    <property type="entry name" value="PHOSPHOPANTETHEINE"/>
    <property type="match status" value="1"/>
</dbReference>
<dbReference type="GO" id="GO:0005739">
    <property type="term" value="C:mitochondrion"/>
    <property type="evidence" value="ECO:0007669"/>
    <property type="project" value="UniProtKB-SubCell"/>
</dbReference>
<dbReference type="RefSeq" id="XP_044566728.1">
    <property type="nucleotide sequence ID" value="XM_044702333.1"/>
</dbReference>
<evidence type="ECO:0000256" key="1">
    <source>
        <dbReference type="ARBA" id="ARBA00004173"/>
    </source>
</evidence>
<keyword evidence="10" id="KW-0443">Lipid metabolism</keyword>
<dbReference type="Gene3D" id="1.10.1200.10">
    <property type="entry name" value="ACP-like"/>
    <property type="match status" value="1"/>
</dbReference>
<keyword evidence="16" id="KW-1185">Reference proteome</keyword>
<keyword evidence="3" id="KW-0813">Transport</keyword>
<dbReference type="InterPro" id="IPR009081">
    <property type="entry name" value="PP-bd_ACP"/>
</dbReference>
<gene>
    <name evidence="15" type="ORF">FDP41_011876</name>
</gene>